<accession>A0A428LZL3</accession>
<comment type="caution">
    <text evidence="1">The sequence shown here is derived from an EMBL/GenBank/DDBJ whole genome shotgun (WGS) entry which is preliminary data.</text>
</comment>
<proteinExistence type="predicted"/>
<sequence length="100" mass="10672">MVMPQGLQCWDSAGRVAVDLSDYAIRYMGSATVSLASGETLKNVAFSGATQDGTFVTIVSTGVTVNEYFCRAYNGGFTLYYLPTGGSAAITLNVEVYNFQ</sequence>
<dbReference type="EMBL" id="RWHU01000001">
    <property type="protein sequence ID" value="RSK70807.1"/>
    <property type="molecule type" value="Genomic_DNA"/>
</dbReference>
<dbReference type="RefSeq" id="WP_102889996.1">
    <property type="nucleotide sequence ID" value="NZ_RWHU01000001.1"/>
</dbReference>
<organism evidence="1 2">
    <name type="scientific">Enterobacter huaxiensis</name>
    <dbReference type="NCBI Taxonomy" id="2494702"/>
    <lineage>
        <taxon>Bacteria</taxon>
        <taxon>Pseudomonadati</taxon>
        <taxon>Pseudomonadota</taxon>
        <taxon>Gammaproteobacteria</taxon>
        <taxon>Enterobacterales</taxon>
        <taxon>Enterobacteriaceae</taxon>
        <taxon>Enterobacter</taxon>
    </lineage>
</organism>
<reference evidence="1 2" key="1">
    <citation type="submission" date="2018-12" db="EMBL/GenBank/DDBJ databases">
        <title>The Genome Submission of two Enterobacter spp. strains.</title>
        <authorList>
            <person name="Wu W."/>
            <person name="Wei L."/>
            <person name="Feng Y."/>
            <person name="Zong Z."/>
        </authorList>
    </citation>
    <scope>NUCLEOTIDE SEQUENCE [LARGE SCALE GENOMIC DNA]</scope>
    <source>
        <strain evidence="1 2">WCHEHu045002</strain>
    </source>
</reference>
<dbReference type="AlphaFoldDB" id="A0A428LZL3"/>
<dbReference type="Proteomes" id="UP000276389">
    <property type="component" value="Unassembled WGS sequence"/>
</dbReference>
<evidence type="ECO:0000313" key="1">
    <source>
        <dbReference type="EMBL" id="RSK70807.1"/>
    </source>
</evidence>
<name>A0A428LZL3_9ENTR</name>
<protein>
    <submittedName>
        <fullName evidence="1">Uncharacterized protein</fullName>
    </submittedName>
</protein>
<evidence type="ECO:0000313" key="2">
    <source>
        <dbReference type="Proteomes" id="UP000276389"/>
    </source>
</evidence>
<gene>
    <name evidence="1" type="ORF">EJE24_03290</name>
</gene>